<proteinExistence type="predicted"/>
<feature type="transmembrane region" description="Helical" evidence="1">
    <location>
        <begin position="81"/>
        <end position="103"/>
    </location>
</feature>
<dbReference type="PANTHER" id="PTHR34144:SF7">
    <property type="entry name" value="EXPORT PROTEIN (CAP59), PUTATIVE (AFU_ORTHOLOGUE AFUA_7G05020)-RELATED"/>
    <property type="match status" value="1"/>
</dbReference>
<evidence type="ECO:0000313" key="3">
    <source>
        <dbReference type="Proteomes" id="UP001217754"/>
    </source>
</evidence>
<sequence length="498" mass="57085">MSNSHRPKDGGSYELDEMQDEFETEAFLPSESYVPPFSQPRRGAAHLFKDFARSPYGAIFFVALAMFAALSIYFYVPSTLFIYLVSVCFVLPLYLAIDLIRLVHRRTLPTSAGAWARLVLGLIATLYALTCAIAVLRGDAYVAPRAPPVRVENGVYNPRNETFFIASNLYNNEAILPKYRSALLQFIVDMGPSNVFVSIFENDSQDRTPALLHELDAELERLGVQRHILTVTKRKGFRRLDRIERLAYLRNQAMDPMYVSHKDGLNGRPFSKVLFLNDILFDAATIHTLLDTAGGQFDQACAIDYYSIGFYDTWVTRDQDIVRPRPLWPYFARRSDQKRVDAGEAVPVNSCWNGITAFDARWFAPPANRTGSNETEPTIAHLPLRGAVNDGDEKPARLPLHFRTSKICYASECLLSSLDMHRLARPMRPKIYVNPRAIVAYDYRDYFMYHDLVFWRIVQPWHRIWEDWVATRLFGLISDVGRKKDQCRDAFRPLWSAP</sequence>
<evidence type="ECO:0000256" key="1">
    <source>
        <dbReference type="SAM" id="Phobius"/>
    </source>
</evidence>
<dbReference type="RefSeq" id="XP_060123519.1">
    <property type="nucleotide sequence ID" value="XM_060267536.1"/>
</dbReference>
<name>A0AAF0F4W9_9BASI</name>
<reference evidence="2" key="1">
    <citation type="submission" date="2023-03" db="EMBL/GenBank/DDBJ databases">
        <title>Mating type loci evolution in Malassezia.</title>
        <authorList>
            <person name="Coelho M.A."/>
        </authorList>
    </citation>
    <scope>NUCLEOTIDE SEQUENCE</scope>
    <source>
        <strain evidence="2">CBS 9431</strain>
    </source>
</reference>
<keyword evidence="1" id="KW-0472">Membrane</keyword>
<feature type="transmembrane region" description="Helical" evidence="1">
    <location>
        <begin position="115"/>
        <end position="136"/>
    </location>
</feature>
<dbReference type="EMBL" id="CP119964">
    <property type="protein sequence ID" value="WFD40622.1"/>
    <property type="molecule type" value="Genomic_DNA"/>
</dbReference>
<dbReference type="GeneID" id="85227261"/>
<evidence type="ECO:0000313" key="2">
    <source>
        <dbReference type="EMBL" id="WFD40622.1"/>
    </source>
</evidence>
<accession>A0AAF0F4W9</accession>
<dbReference type="AlphaFoldDB" id="A0AAF0F4W9"/>
<organism evidence="2 3">
    <name type="scientific">Malassezia japonica</name>
    <dbReference type="NCBI Taxonomy" id="223818"/>
    <lineage>
        <taxon>Eukaryota</taxon>
        <taxon>Fungi</taxon>
        <taxon>Dikarya</taxon>
        <taxon>Basidiomycota</taxon>
        <taxon>Ustilaginomycotina</taxon>
        <taxon>Malasseziomycetes</taxon>
        <taxon>Malasseziales</taxon>
        <taxon>Malasseziaceae</taxon>
        <taxon>Malassezia</taxon>
    </lineage>
</organism>
<protein>
    <submittedName>
        <fullName evidence="2">Uncharacterized protein</fullName>
    </submittedName>
</protein>
<gene>
    <name evidence="2" type="ORF">MJAP1_003610</name>
</gene>
<dbReference type="Pfam" id="PF11735">
    <property type="entry name" value="CAP59_mtransfer"/>
    <property type="match status" value="1"/>
</dbReference>
<dbReference type="PANTHER" id="PTHR34144">
    <property type="entry name" value="CHROMOSOME 8, WHOLE GENOME SHOTGUN SEQUENCE"/>
    <property type="match status" value="1"/>
</dbReference>
<keyword evidence="3" id="KW-1185">Reference proteome</keyword>
<dbReference type="InterPro" id="IPR021047">
    <property type="entry name" value="Mannosyltransferase_CMT1"/>
</dbReference>
<feature type="transmembrane region" description="Helical" evidence="1">
    <location>
        <begin position="56"/>
        <end position="75"/>
    </location>
</feature>
<keyword evidence="1" id="KW-1133">Transmembrane helix</keyword>
<dbReference type="Proteomes" id="UP001217754">
    <property type="component" value="Chromosome 7"/>
</dbReference>
<keyword evidence="1" id="KW-0812">Transmembrane</keyword>